<keyword evidence="1" id="KW-0460">Magnesium</keyword>
<dbReference type="PANTHER" id="PTHR16222">
    <property type="entry name" value="ADP-RIBOSYLGLYCOHYDROLASE"/>
    <property type="match status" value="1"/>
</dbReference>
<protein>
    <submittedName>
        <fullName evidence="2">ADP-ribosylglycohydrolase</fullName>
    </submittedName>
</protein>
<dbReference type="Gene3D" id="1.10.4080.10">
    <property type="entry name" value="ADP-ribosylation/Crystallin J1"/>
    <property type="match status" value="1"/>
</dbReference>
<organism evidence="2 3">
    <name type="scientific">Bifidobacterium asteroides</name>
    <dbReference type="NCBI Taxonomy" id="1684"/>
    <lineage>
        <taxon>Bacteria</taxon>
        <taxon>Bacillati</taxon>
        <taxon>Actinomycetota</taxon>
        <taxon>Actinomycetes</taxon>
        <taxon>Bifidobacteriales</taxon>
        <taxon>Bifidobacteriaceae</taxon>
        <taxon>Bifidobacterium</taxon>
    </lineage>
</organism>
<feature type="binding site" evidence="1">
    <location>
        <position position="296"/>
    </location>
    <ligand>
        <name>Mg(2+)</name>
        <dbReference type="ChEBI" id="CHEBI:18420"/>
        <label>1</label>
    </ligand>
</feature>
<feature type="binding site" evidence="1">
    <location>
        <position position="75"/>
    </location>
    <ligand>
        <name>Mg(2+)</name>
        <dbReference type="ChEBI" id="CHEBI:18420"/>
        <label>1</label>
    </ligand>
</feature>
<dbReference type="Proteomes" id="UP000248128">
    <property type="component" value="Unassembled WGS sequence"/>
</dbReference>
<dbReference type="InterPro" id="IPR005502">
    <property type="entry name" value="Ribosyl_crysJ1"/>
</dbReference>
<feature type="binding site" evidence="1">
    <location>
        <position position="74"/>
    </location>
    <ligand>
        <name>Mg(2+)</name>
        <dbReference type="ChEBI" id="CHEBI:18420"/>
        <label>1</label>
    </ligand>
</feature>
<dbReference type="AlphaFoldDB" id="A0A318MSU4"/>
<accession>A0A318MSU4</accession>
<dbReference type="SUPFAM" id="SSF101478">
    <property type="entry name" value="ADP-ribosylglycohydrolase"/>
    <property type="match status" value="1"/>
</dbReference>
<feature type="binding site" evidence="1">
    <location>
        <position position="297"/>
    </location>
    <ligand>
        <name>Mg(2+)</name>
        <dbReference type="ChEBI" id="CHEBI:18420"/>
        <label>1</label>
    </ligand>
</feature>
<evidence type="ECO:0000313" key="2">
    <source>
        <dbReference type="EMBL" id="PXY89371.1"/>
    </source>
</evidence>
<dbReference type="PANTHER" id="PTHR16222:SF12">
    <property type="entry name" value="ADP-RIBOSYLGLYCOHYDROLASE-RELATED"/>
    <property type="match status" value="1"/>
</dbReference>
<sequence>MQASDFERRGSMDSIFERTKHTLLAVAYGDAMGMPTENYTRKGIARQFGRVTTFLPSPVDEAAIYRRLAAGEVTDDTQHTVFVCESLLLGHGRVQAKDFVQRLMRWLEHDDKSQYVVGPSTVRALKAIESGVSITEAGTTGTTNGAAMKIAPIGLVHSYLDLDDMVQQVAEICMPTHNTQIAIQGASVIAATVSYCFDHPVIDWDELYELIKQAAAAAEAFGVPRPGPDLMARIHFGWQLAQEENEDRFLDCLYSFMGTGMQTIETVPAVLAIVRKCSGKLKPCVQIAANIGGDTDTIGAICGAICGANHFDLAQVDQQTLIAANDIDFDDLARRMAELVKETRKASHAS</sequence>
<dbReference type="GO" id="GO:0046872">
    <property type="term" value="F:metal ion binding"/>
    <property type="evidence" value="ECO:0007669"/>
    <property type="project" value="UniProtKB-KW"/>
</dbReference>
<reference evidence="2 3" key="1">
    <citation type="submission" date="2018-05" db="EMBL/GenBank/DDBJ databases">
        <title>Reference genomes for bee gut microbiota database.</title>
        <authorList>
            <person name="Ellegaard K.M."/>
        </authorList>
    </citation>
    <scope>NUCLEOTIDE SEQUENCE [LARGE SCALE GENOMIC DNA]</scope>
    <source>
        <strain evidence="2 3">ESL0199</strain>
    </source>
</reference>
<name>A0A318MSU4_9BIFI</name>
<dbReference type="InterPro" id="IPR050792">
    <property type="entry name" value="ADP-ribosylglycohydrolase"/>
</dbReference>
<feature type="binding site" evidence="1">
    <location>
        <position position="76"/>
    </location>
    <ligand>
        <name>Mg(2+)</name>
        <dbReference type="ChEBI" id="CHEBI:18420"/>
        <label>1</label>
    </ligand>
</feature>
<comment type="cofactor">
    <cofactor evidence="1">
        <name>Mg(2+)</name>
        <dbReference type="ChEBI" id="CHEBI:18420"/>
    </cofactor>
    <text evidence="1">Binds 2 magnesium ions per subunit.</text>
</comment>
<gene>
    <name evidence="2" type="ORF">DKK74_00330</name>
</gene>
<dbReference type="InterPro" id="IPR036705">
    <property type="entry name" value="Ribosyl_crysJ1_sf"/>
</dbReference>
<dbReference type="Pfam" id="PF03747">
    <property type="entry name" value="ADP_ribosyl_GH"/>
    <property type="match status" value="1"/>
</dbReference>
<evidence type="ECO:0000313" key="3">
    <source>
        <dbReference type="Proteomes" id="UP000248128"/>
    </source>
</evidence>
<keyword evidence="2" id="KW-0378">Hydrolase</keyword>
<feature type="binding site" evidence="1">
    <location>
        <position position="294"/>
    </location>
    <ligand>
        <name>Mg(2+)</name>
        <dbReference type="ChEBI" id="CHEBI:18420"/>
        <label>1</label>
    </ligand>
</feature>
<dbReference type="EMBL" id="QGLK01000001">
    <property type="protein sequence ID" value="PXY89371.1"/>
    <property type="molecule type" value="Genomic_DNA"/>
</dbReference>
<evidence type="ECO:0000256" key="1">
    <source>
        <dbReference type="PIRSR" id="PIRSR605502-1"/>
    </source>
</evidence>
<proteinExistence type="predicted"/>
<comment type="caution">
    <text evidence="2">The sequence shown here is derived from an EMBL/GenBank/DDBJ whole genome shotgun (WGS) entry which is preliminary data.</text>
</comment>
<dbReference type="OrthoDB" id="2822542at2"/>
<keyword evidence="1" id="KW-0479">Metal-binding</keyword>
<dbReference type="GO" id="GO:0016787">
    <property type="term" value="F:hydrolase activity"/>
    <property type="evidence" value="ECO:0007669"/>
    <property type="project" value="UniProtKB-KW"/>
</dbReference>